<keyword evidence="1" id="KW-1133">Transmembrane helix</keyword>
<reference evidence="2 3" key="1">
    <citation type="journal article" date="2019" name="Appl. Microbiol. Biotechnol.">
        <title>Genome sequence of Isaria javanica and comparative genome analysis insights into family S53 peptidase evolution in fungal entomopathogens.</title>
        <authorList>
            <person name="Lin R."/>
            <person name="Zhang X."/>
            <person name="Xin B."/>
            <person name="Zou M."/>
            <person name="Gao Y."/>
            <person name="Qin F."/>
            <person name="Hu Q."/>
            <person name="Xie B."/>
            <person name="Cheng X."/>
        </authorList>
    </citation>
    <scope>NUCLEOTIDE SEQUENCE [LARGE SCALE GENOMIC DNA]</scope>
    <source>
        <strain evidence="2 3">IJ1G</strain>
    </source>
</reference>
<comment type="caution">
    <text evidence="2">The sequence shown here is derived from an EMBL/GenBank/DDBJ whole genome shotgun (WGS) entry which is preliminary data.</text>
</comment>
<proteinExistence type="predicted"/>
<gene>
    <name evidence="2" type="ORF">IF1G_08076</name>
</gene>
<organism evidence="2 3">
    <name type="scientific">Cordyceps javanica</name>
    <dbReference type="NCBI Taxonomy" id="43265"/>
    <lineage>
        <taxon>Eukaryota</taxon>
        <taxon>Fungi</taxon>
        <taxon>Dikarya</taxon>
        <taxon>Ascomycota</taxon>
        <taxon>Pezizomycotina</taxon>
        <taxon>Sordariomycetes</taxon>
        <taxon>Hypocreomycetidae</taxon>
        <taxon>Hypocreales</taxon>
        <taxon>Cordycipitaceae</taxon>
        <taxon>Cordyceps</taxon>
    </lineage>
</organism>
<evidence type="ECO:0000313" key="2">
    <source>
        <dbReference type="EMBL" id="TQV93498.1"/>
    </source>
</evidence>
<protein>
    <submittedName>
        <fullName evidence="2">Uncharacterized protein</fullName>
    </submittedName>
</protein>
<evidence type="ECO:0000256" key="1">
    <source>
        <dbReference type="SAM" id="Phobius"/>
    </source>
</evidence>
<feature type="transmembrane region" description="Helical" evidence="1">
    <location>
        <begin position="64"/>
        <end position="83"/>
    </location>
</feature>
<sequence length="151" mass="17267">MYYSDVSTIRGANESTPGHVRNFSHGTAGEPLRPIRVAHWLKTEPSTSGTQHSRILRWLITPYMRQRTVALTFVFMIMLPYYYCPRMDILQIIFSFFRSEMGTGFIERFGRFFYDGGENGCACHFSGRKPPTLGGHGADSTYAHHYCTLPN</sequence>
<accession>A0A545UVK8</accession>
<dbReference type="AlphaFoldDB" id="A0A545UVK8"/>
<evidence type="ECO:0000313" key="3">
    <source>
        <dbReference type="Proteomes" id="UP000315783"/>
    </source>
</evidence>
<keyword evidence="1" id="KW-0812">Transmembrane</keyword>
<keyword evidence="1" id="KW-0472">Membrane</keyword>
<dbReference type="Proteomes" id="UP000315783">
    <property type="component" value="Unassembled WGS sequence"/>
</dbReference>
<keyword evidence="3" id="KW-1185">Reference proteome</keyword>
<name>A0A545UVK8_9HYPO</name>
<dbReference type="EMBL" id="SPUK01000012">
    <property type="protein sequence ID" value="TQV93498.1"/>
    <property type="molecule type" value="Genomic_DNA"/>
</dbReference>